<evidence type="ECO:0000313" key="4">
    <source>
        <dbReference type="Proteomes" id="UP001526430"/>
    </source>
</evidence>
<comment type="caution">
    <text evidence="3">The sequence shown here is derived from an EMBL/GenBank/DDBJ whole genome shotgun (WGS) entry which is preliminary data.</text>
</comment>
<keyword evidence="4" id="KW-1185">Reference proteome</keyword>
<dbReference type="EMBL" id="JAPFQI010000001">
    <property type="protein sequence ID" value="MCW8084092.1"/>
    <property type="molecule type" value="Genomic_DNA"/>
</dbReference>
<dbReference type="Proteomes" id="UP001526430">
    <property type="component" value="Unassembled WGS sequence"/>
</dbReference>
<name>A0ABT3NPM5_9PROT</name>
<accession>A0ABT3NPM5</accession>
<organism evidence="3 4">
    <name type="scientific">Sabulicella glaciei</name>
    <dbReference type="NCBI Taxonomy" id="2984948"/>
    <lineage>
        <taxon>Bacteria</taxon>
        <taxon>Pseudomonadati</taxon>
        <taxon>Pseudomonadota</taxon>
        <taxon>Alphaproteobacteria</taxon>
        <taxon>Acetobacterales</taxon>
        <taxon>Acetobacteraceae</taxon>
        <taxon>Sabulicella</taxon>
    </lineage>
</organism>
<sequence>MQVKVADAVPHASWQRARAAAMEALRQGRVVLLLGEAGSGKTLLLRELERSLRDEGRPVRFLEHALLADPDETGSTLLVDEAGSLDDTALNRLCSAAVPVAIAALPGFVGRLEGMSCPVVLVSLAPLTPEEVRHFVASTLAAAGSDPDRFTTEAVEVLALLSRGLPRLVNSLGRAATFLAEMEGAPHVGAQHVEVADAMRPRATVAPEPKPEPKPEPAAEPGPAPTPIRSGPPALVPEAAPLVEEPAPPRRTGLILLWLVALGAVLAGAWLLPGREPAPVAEAPPMPAPSAPATAAEAPASAPASPAAATPVSPPAPAPVLAVRAGGYRGSHFNATAARGGWLRLFVERSAEAGEVTIRLESHGGIVGMGELRGRAVEGGGFVALGQVLLDRVPHEVKLEAAMEAGQLFGVARFTPAVGGDPVDSEFKLTPF</sequence>
<feature type="region of interest" description="Disordered" evidence="1">
    <location>
        <begin position="204"/>
        <end position="236"/>
    </location>
</feature>
<gene>
    <name evidence="3" type="ORF">OF850_00490</name>
</gene>
<dbReference type="SMART" id="SM00382">
    <property type="entry name" value="AAA"/>
    <property type="match status" value="1"/>
</dbReference>
<dbReference type="InterPro" id="IPR027417">
    <property type="entry name" value="P-loop_NTPase"/>
</dbReference>
<reference evidence="3 4" key="1">
    <citation type="submission" date="2022-10" db="EMBL/GenBank/DDBJ databases">
        <title>Roseococcus glaciei nov., sp. nov., isolated from glacier.</title>
        <authorList>
            <person name="Liu Q."/>
            <person name="Xin Y.-H."/>
        </authorList>
    </citation>
    <scope>NUCLEOTIDE SEQUENCE [LARGE SCALE GENOMIC DNA]</scope>
    <source>
        <strain evidence="3 4">MDT2-1-1</strain>
    </source>
</reference>
<evidence type="ECO:0000313" key="3">
    <source>
        <dbReference type="EMBL" id="MCW8084092.1"/>
    </source>
</evidence>
<dbReference type="Gene3D" id="3.40.50.300">
    <property type="entry name" value="P-loop containing nucleotide triphosphate hydrolases"/>
    <property type="match status" value="1"/>
</dbReference>
<feature type="compositionally biased region" description="Low complexity" evidence="1">
    <location>
        <begin position="291"/>
        <end position="311"/>
    </location>
</feature>
<protein>
    <recommendedName>
        <fullName evidence="2">AAA+ ATPase domain-containing protein</fullName>
    </recommendedName>
</protein>
<proteinExistence type="predicted"/>
<feature type="region of interest" description="Disordered" evidence="1">
    <location>
        <begin position="282"/>
        <end position="314"/>
    </location>
</feature>
<dbReference type="SUPFAM" id="SSF52540">
    <property type="entry name" value="P-loop containing nucleoside triphosphate hydrolases"/>
    <property type="match status" value="1"/>
</dbReference>
<feature type="domain" description="AAA+ ATPase" evidence="2">
    <location>
        <begin position="27"/>
        <end position="146"/>
    </location>
</feature>
<evidence type="ECO:0000259" key="2">
    <source>
        <dbReference type="SMART" id="SM00382"/>
    </source>
</evidence>
<dbReference type="PANTHER" id="PTHR35894:SF7">
    <property type="entry name" value="GENERAL SECRETION PATHWAY PROTEIN A-RELATED"/>
    <property type="match status" value="1"/>
</dbReference>
<evidence type="ECO:0000256" key="1">
    <source>
        <dbReference type="SAM" id="MobiDB-lite"/>
    </source>
</evidence>
<dbReference type="InterPro" id="IPR003593">
    <property type="entry name" value="AAA+_ATPase"/>
</dbReference>
<dbReference type="PANTHER" id="PTHR35894">
    <property type="entry name" value="GENERAL SECRETION PATHWAY PROTEIN A-RELATED"/>
    <property type="match status" value="1"/>
</dbReference>
<dbReference type="InterPro" id="IPR052026">
    <property type="entry name" value="ExeA_AAA_ATPase_DNA-bind"/>
</dbReference>